<dbReference type="Gene3D" id="1.10.3810.10">
    <property type="entry name" value="Biosynthetic peptidoglycan transglycosylase-like"/>
    <property type="match status" value="1"/>
</dbReference>
<evidence type="ECO:0000256" key="22">
    <source>
        <dbReference type="ARBA" id="ARBA00049902"/>
    </source>
</evidence>
<evidence type="ECO:0000256" key="1">
    <source>
        <dbReference type="ARBA" id="ARBA00002624"/>
    </source>
</evidence>
<evidence type="ECO:0000259" key="25">
    <source>
        <dbReference type="Pfam" id="PF00905"/>
    </source>
</evidence>
<protein>
    <recommendedName>
        <fullName evidence="4">Penicillin-binding protein 1A</fullName>
        <ecNumber evidence="21">2.4.99.28</ecNumber>
        <ecNumber evidence="3">3.4.16.4</ecNumber>
    </recommendedName>
</protein>
<evidence type="ECO:0000256" key="9">
    <source>
        <dbReference type="ARBA" id="ARBA00022679"/>
    </source>
</evidence>
<evidence type="ECO:0000256" key="24">
    <source>
        <dbReference type="SAM" id="Phobius"/>
    </source>
</evidence>
<dbReference type="InterPro" id="IPR001460">
    <property type="entry name" value="PCN-bd_Tpept"/>
</dbReference>
<dbReference type="Pfam" id="PF00912">
    <property type="entry name" value="Transgly"/>
    <property type="match status" value="1"/>
</dbReference>
<keyword evidence="12" id="KW-0133">Cell shape</keyword>
<dbReference type="EC" id="2.4.99.28" evidence="21"/>
<dbReference type="PANTHER" id="PTHR32282:SF11">
    <property type="entry name" value="PENICILLIN-BINDING PROTEIN 1B"/>
    <property type="match status" value="1"/>
</dbReference>
<evidence type="ECO:0000256" key="12">
    <source>
        <dbReference type="ARBA" id="ARBA00022960"/>
    </source>
</evidence>
<keyword evidence="7" id="KW-0645">Protease</keyword>
<keyword evidence="9" id="KW-0808">Transferase</keyword>
<evidence type="ECO:0000256" key="3">
    <source>
        <dbReference type="ARBA" id="ARBA00012448"/>
    </source>
</evidence>
<feature type="compositionally biased region" description="Pro residues" evidence="23">
    <location>
        <begin position="793"/>
        <end position="805"/>
    </location>
</feature>
<evidence type="ECO:0000256" key="13">
    <source>
        <dbReference type="ARBA" id="ARBA00022968"/>
    </source>
</evidence>
<keyword evidence="15 24" id="KW-1133">Transmembrane helix</keyword>
<evidence type="ECO:0000259" key="26">
    <source>
        <dbReference type="Pfam" id="PF00912"/>
    </source>
</evidence>
<feature type="domain" description="Penicillin-binding protein transpeptidase" evidence="25">
    <location>
        <begin position="397"/>
        <end position="677"/>
    </location>
</feature>
<evidence type="ECO:0000313" key="28">
    <source>
        <dbReference type="Proteomes" id="UP001144612"/>
    </source>
</evidence>
<keyword evidence="28" id="KW-1185">Reference proteome</keyword>
<dbReference type="InterPro" id="IPR036950">
    <property type="entry name" value="PBP_transglycosylase"/>
</dbReference>
<keyword evidence="6" id="KW-0121">Carboxypeptidase</keyword>
<evidence type="ECO:0000313" key="27">
    <source>
        <dbReference type="EMBL" id="MCY6958601.1"/>
    </source>
</evidence>
<organism evidence="27 28">
    <name type="scientific">Clostridium brassicae</name>
    <dbReference type="NCBI Taxonomy" id="2999072"/>
    <lineage>
        <taxon>Bacteria</taxon>
        <taxon>Bacillati</taxon>
        <taxon>Bacillota</taxon>
        <taxon>Clostridia</taxon>
        <taxon>Eubacteriales</taxon>
        <taxon>Clostridiaceae</taxon>
        <taxon>Clostridium</taxon>
    </lineage>
</organism>
<keyword evidence="5" id="KW-1003">Cell membrane</keyword>
<keyword evidence="13" id="KW-0735">Signal-anchor</keyword>
<dbReference type="EMBL" id="JAPQFJ010000007">
    <property type="protein sequence ID" value="MCY6958601.1"/>
    <property type="molecule type" value="Genomic_DNA"/>
</dbReference>
<comment type="function">
    <text evidence="1">Cell wall formation. Synthesis of cross-linked peptidoglycan from the lipid intermediates. The enzyme has a penicillin-insensitive transglycosylase N-terminal domain (formation of linear glycan strands) and a penicillin-sensitive transpeptidase C-terminal domain (cross-linking of the peptide subunits).</text>
</comment>
<evidence type="ECO:0000256" key="2">
    <source>
        <dbReference type="ARBA" id="ARBA00004401"/>
    </source>
</evidence>
<dbReference type="Proteomes" id="UP001144612">
    <property type="component" value="Unassembled WGS sequence"/>
</dbReference>
<dbReference type="InterPro" id="IPR012338">
    <property type="entry name" value="Beta-lactam/transpept-like"/>
</dbReference>
<accession>A0ABT4D8J1</accession>
<dbReference type="Gene3D" id="3.40.710.10">
    <property type="entry name" value="DD-peptidase/beta-lactamase superfamily"/>
    <property type="match status" value="1"/>
</dbReference>
<evidence type="ECO:0000256" key="5">
    <source>
        <dbReference type="ARBA" id="ARBA00022475"/>
    </source>
</evidence>
<keyword evidence="18" id="KW-0511">Multifunctional enzyme</keyword>
<proteinExistence type="predicted"/>
<sequence length="875" mass="96956">MTENKEGRTQSKNKNKKPQKKKFKVLKVILTTILVLFIFFTVAIGGMALAMIKTAPELNINQIVAANQPSVIYDDKEKPMDTIITDKKRVLIKYNQMPKNLTHAFVSIEDERFFEHNGIDIKRIAGILFIDFKNLISGKKDFQGGSTITQQLLKNTIFDTDTKNLDSTSIFKRKLTRKIQEWYLAPKLEKMIGKEAVLESYLNTIYLGGRAIGVEAAAQQYFNCSAKDLSLVQCAFLAGLTQSPSVYYPYSKTSKKDPSKYKNRTKTVLSKMKENGFISEGEYKKAIDELDIPSEKLTADSSAATLGNSVVGKATISSDKYNFEWFSRPVVNEVRKDLKEKYQYTDEEIENLLVHGNLKIYSTMDKDLQLSTQKIIDEDNLRVSSGKDSKGIVEPQMSAVLVDYRNGAVKVMVGGRGEQPAMSYNRAYDARVPAGSSIKPLTVYSPAIDTKIFTAATVLEDSPLPAEMGKKYNGGRPWNPKNASYRYSGYLNMRNAVKNSVNLYSIKTVDKIGLQVSSTYGEKFGLSLNATDKNSIAALALGELNSGTNTYTMANAYGVFGNNGLYTKPKLYTKVVDKTGKVILEPKIETKNILTPQAAYIMYDMLKEPIRGGTATRLKSSYNSEIPIAGKTGSTTNFKNLWFCGLTPYYSGAIWIENKNAQKIYSSDAAYIFGKIMNQAVKNLPVKDIAMPSGITSASVDRVSGLLPTELSYQDPRGSMVYSELFINGTVPTEYDNIHVSADINKITGKLASDLTPSALRVSRVFIKRNYSPSVYLEDQPYVLPSRLDDYSPQPPTPTPTPTPNTPTDNGEAGNNNNNQDNNTENNDQGNNGNGNNNNTDNNNNGNTENPDTTNPGNNTPNTDTGNSQNSRRIR</sequence>
<evidence type="ECO:0000256" key="19">
    <source>
        <dbReference type="ARBA" id="ARBA00023316"/>
    </source>
</evidence>
<evidence type="ECO:0000256" key="7">
    <source>
        <dbReference type="ARBA" id="ARBA00022670"/>
    </source>
</evidence>
<evidence type="ECO:0000256" key="14">
    <source>
        <dbReference type="ARBA" id="ARBA00022984"/>
    </source>
</evidence>
<dbReference type="InterPro" id="IPR001264">
    <property type="entry name" value="Glyco_trans_51"/>
</dbReference>
<evidence type="ECO:0000256" key="8">
    <source>
        <dbReference type="ARBA" id="ARBA00022676"/>
    </source>
</evidence>
<comment type="subcellular location">
    <subcellularLocation>
        <location evidence="2">Cell membrane</location>
        <topology evidence="2">Single-pass type II membrane protein</topology>
    </subcellularLocation>
</comment>
<evidence type="ECO:0000256" key="21">
    <source>
        <dbReference type="ARBA" id="ARBA00044770"/>
    </source>
</evidence>
<evidence type="ECO:0000256" key="6">
    <source>
        <dbReference type="ARBA" id="ARBA00022645"/>
    </source>
</evidence>
<comment type="catalytic activity">
    <reaction evidence="22">
        <text>[GlcNAc-(1-&gt;4)-Mur2Ac(oyl-L-Ala-gamma-D-Glu-L-Lys-D-Ala-D-Ala)](n)-di-trans,octa-cis-undecaprenyl diphosphate + beta-D-GlcNAc-(1-&gt;4)-Mur2Ac(oyl-L-Ala-gamma-D-Glu-L-Lys-D-Ala-D-Ala)-di-trans,octa-cis-undecaprenyl diphosphate = [GlcNAc-(1-&gt;4)-Mur2Ac(oyl-L-Ala-gamma-D-Glu-L-Lys-D-Ala-D-Ala)](n+1)-di-trans,octa-cis-undecaprenyl diphosphate + di-trans,octa-cis-undecaprenyl diphosphate + H(+)</text>
        <dbReference type="Rhea" id="RHEA:23708"/>
        <dbReference type="Rhea" id="RHEA-COMP:9602"/>
        <dbReference type="Rhea" id="RHEA-COMP:9603"/>
        <dbReference type="ChEBI" id="CHEBI:15378"/>
        <dbReference type="ChEBI" id="CHEBI:58405"/>
        <dbReference type="ChEBI" id="CHEBI:60033"/>
        <dbReference type="ChEBI" id="CHEBI:78435"/>
        <dbReference type="EC" id="2.4.99.28"/>
    </reaction>
</comment>
<keyword evidence="19" id="KW-0961">Cell wall biogenesis/degradation</keyword>
<dbReference type="PANTHER" id="PTHR32282">
    <property type="entry name" value="BINDING PROTEIN TRANSPEPTIDASE, PUTATIVE-RELATED"/>
    <property type="match status" value="1"/>
</dbReference>
<keyword evidence="8" id="KW-0328">Glycosyltransferase</keyword>
<evidence type="ECO:0000256" key="11">
    <source>
        <dbReference type="ARBA" id="ARBA00022801"/>
    </source>
</evidence>
<comment type="catalytic activity">
    <reaction evidence="20">
        <text>Preferential cleavage: (Ac)2-L-Lys-D-Ala-|-D-Ala. Also transpeptidation of peptidyl-alanyl moieties that are N-acyl substituents of D-alanine.</text>
        <dbReference type="EC" id="3.4.16.4"/>
    </reaction>
</comment>
<keyword evidence="17" id="KW-0046">Antibiotic resistance</keyword>
<gene>
    <name evidence="27" type="ORF">OW729_08295</name>
</gene>
<dbReference type="RefSeq" id="WP_268061020.1">
    <property type="nucleotide sequence ID" value="NZ_JAPQFJ010000007.1"/>
</dbReference>
<evidence type="ECO:0000256" key="17">
    <source>
        <dbReference type="ARBA" id="ARBA00023251"/>
    </source>
</evidence>
<evidence type="ECO:0000256" key="16">
    <source>
        <dbReference type="ARBA" id="ARBA00023136"/>
    </source>
</evidence>
<dbReference type="SUPFAM" id="SSF53955">
    <property type="entry name" value="Lysozyme-like"/>
    <property type="match status" value="1"/>
</dbReference>
<evidence type="ECO:0000256" key="10">
    <source>
        <dbReference type="ARBA" id="ARBA00022692"/>
    </source>
</evidence>
<comment type="caution">
    <text evidence="27">The sequence shown here is derived from an EMBL/GenBank/DDBJ whole genome shotgun (WGS) entry which is preliminary data.</text>
</comment>
<dbReference type="InterPro" id="IPR023346">
    <property type="entry name" value="Lysozyme-like_dom_sf"/>
</dbReference>
<dbReference type="EC" id="3.4.16.4" evidence="3"/>
<evidence type="ECO:0000256" key="23">
    <source>
        <dbReference type="SAM" id="MobiDB-lite"/>
    </source>
</evidence>
<keyword evidence="16 24" id="KW-0472">Membrane</keyword>
<dbReference type="Pfam" id="PF00905">
    <property type="entry name" value="Transpeptidase"/>
    <property type="match status" value="1"/>
</dbReference>
<feature type="transmembrane region" description="Helical" evidence="24">
    <location>
        <begin position="25"/>
        <end position="52"/>
    </location>
</feature>
<feature type="region of interest" description="Disordered" evidence="23">
    <location>
        <begin position="785"/>
        <end position="875"/>
    </location>
</feature>
<evidence type="ECO:0000256" key="18">
    <source>
        <dbReference type="ARBA" id="ARBA00023268"/>
    </source>
</evidence>
<keyword evidence="10 24" id="KW-0812">Transmembrane</keyword>
<dbReference type="SUPFAM" id="SSF56601">
    <property type="entry name" value="beta-lactamase/transpeptidase-like"/>
    <property type="match status" value="1"/>
</dbReference>
<dbReference type="InterPro" id="IPR050396">
    <property type="entry name" value="Glycosyltr_51/Transpeptidase"/>
</dbReference>
<name>A0ABT4D8J1_9CLOT</name>
<evidence type="ECO:0000256" key="20">
    <source>
        <dbReference type="ARBA" id="ARBA00034000"/>
    </source>
</evidence>
<evidence type="ECO:0000256" key="15">
    <source>
        <dbReference type="ARBA" id="ARBA00022989"/>
    </source>
</evidence>
<feature type="domain" description="Glycosyl transferase family 51" evidence="26">
    <location>
        <begin position="78"/>
        <end position="273"/>
    </location>
</feature>
<reference evidence="27" key="1">
    <citation type="submission" date="2022-12" db="EMBL/GenBank/DDBJ databases">
        <title>Clostridium sp. nov., isolated from industrial wastewater.</title>
        <authorList>
            <person name="Jiayan W."/>
        </authorList>
    </citation>
    <scope>NUCLEOTIDE SEQUENCE</scope>
    <source>
        <strain evidence="27">ZC22-4</strain>
    </source>
</reference>
<feature type="compositionally biased region" description="Low complexity" evidence="23">
    <location>
        <begin position="806"/>
        <end position="867"/>
    </location>
</feature>
<evidence type="ECO:0000256" key="4">
    <source>
        <dbReference type="ARBA" id="ARBA00018638"/>
    </source>
</evidence>
<keyword evidence="11" id="KW-0378">Hydrolase</keyword>
<keyword evidence="14" id="KW-0573">Peptidoglycan synthesis</keyword>